<dbReference type="Pfam" id="PF01478">
    <property type="entry name" value="Peptidase_A24"/>
    <property type="match status" value="1"/>
</dbReference>
<name>A0ABY2B730_9ACTN</name>
<dbReference type="InterPro" id="IPR050882">
    <property type="entry name" value="Prepilin_peptidase/N-MTase"/>
</dbReference>
<keyword evidence="5" id="KW-1185">Reference proteome</keyword>
<evidence type="ECO:0000259" key="3">
    <source>
        <dbReference type="Pfam" id="PF01478"/>
    </source>
</evidence>
<proteinExistence type="inferred from homology"/>
<comment type="similarity">
    <text evidence="1">Belongs to the peptidase A24 family.</text>
</comment>
<keyword evidence="2" id="KW-1133">Transmembrane helix</keyword>
<dbReference type="RefSeq" id="WP_132197241.1">
    <property type="nucleotide sequence ID" value="NZ_SLWM01000041.1"/>
</dbReference>
<comment type="caution">
    <text evidence="4">The sequence shown here is derived from an EMBL/GenBank/DDBJ whole genome shotgun (WGS) entry which is preliminary data.</text>
</comment>
<accession>A0ABY2B730</accession>
<feature type="transmembrane region" description="Helical" evidence="2">
    <location>
        <begin position="139"/>
        <end position="160"/>
    </location>
</feature>
<dbReference type="InterPro" id="IPR000045">
    <property type="entry name" value="Prepilin_IV_endopep_pep"/>
</dbReference>
<feature type="transmembrane region" description="Helical" evidence="2">
    <location>
        <begin position="88"/>
        <end position="108"/>
    </location>
</feature>
<evidence type="ECO:0000256" key="1">
    <source>
        <dbReference type="ARBA" id="ARBA00005801"/>
    </source>
</evidence>
<evidence type="ECO:0000313" key="4">
    <source>
        <dbReference type="EMBL" id="TCO09070.1"/>
    </source>
</evidence>
<evidence type="ECO:0000313" key="5">
    <source>
        <dbReference type="Proteomes" id="UP000295818"/>
    </source>
</evidence>
<reference evidence="4 5" key="1">
    <citation type="journal article" date="2015" name="Stand. Genomic Sci.">
        <title>Genomic Encyclopedia of Bacterial and Archaeal Type Strains, Phase III: the genomes of soil and plant-associated and newly described type strains.</title>
        <authorList>
            <person name="Whitman W.B."/>
            <person name="Woyke T."/>
            <person name="Klenk H.P."/>
            <person name="Zhou Y."/>
            <person name="Lilburn T.G."/>
            <person name="Beck B.J."/>
            <person name="De Vos P."/>
            <person name="Vandamme P."/>
            <person name="Eisen J.A."/>
            <person name="Garrity G."/>
            <person name="Hugenholtz P."/>
            <person name="Kyrpides N.C."/>
        </authorList>
    </citation>
    <scope>NUCLEOTIDE SEQUENCE [LARGE SCALE GENOMIC DNA]</scope>
    <source>
        <strain evidence="4 5">VKM Ac-2538</strain>
    </source>
</reference>
<dbReference type="EMBL" id="SLWM01000041">
    <property type="protein sequence ID" value="TCO09070.1"/>
    <property type="molecule type" value="Genomic_DNA"/>
</dbReference>
<keyword evidence="2" id="KW-0472">Membrane</keyword>
<sequence length="236" mass="24019">MDIAWAVAGGIIGFVAGLLLRSTVFRLSVASGEPAPTSCARCGTGVGGRFAIRCTQCRGWFGVPFVLELVTAAVVALLLWRFAGLPDAAAFAFIGALGVALAAIDIAVQRLPNRLTLLLYPGLIALFGLATAVDGHPSYLLRALLGGLVLGGGYLVLAVLSRGQLGGGDAKLAGGIGIALGWLGWPTLLVGASLGFVLMGVVSLVLLIARRITLQHSMSFGPFMLGGALVAILAVA</sequence>
<dbReference type="Gene3D" id="1.20.120.1220">
    <property type="match status" value="1"/>
</dbReference>
<dbReference type="PANTHER" id="PTHR30487">
    <property type="entry name" value="TYPE 4 PREPILIN-LIKE PROTEINS LEADER PEPTIDE-PROCESSING ENZYME"/>
    <property type="match status" value="1"/>
</dbReference>
<feature type="transmembrane region" description="Helical" evidence="2">
    <location>
        <begin position="6"/>
        <end position="24"/>
    </location>
</feature>
<dbReference type="PANTHER" id="PTHR30487:SF0">
    <property type="entry name" value="PREPILIN LEADER PEPTIDASE_N-METHYLTRANSFERASE-RELATED"/>
    <property type="match status" value="1"/>
</dbReference>
<protein>
    <submittedName>
        <fullName evidence="4">Leader peptidase (Prepilin peptidase)/N-methyltransferase</fullName>
    </submittedName>
</protein>
<feature type="transmembrane region" description="Helical" evidence="2">
    <location>
        <begin position="115"/>
        <end position="133"/>
    </location>
</feature>
<feature type="domain" description="Prepilin type IV endopeptidase peptidase" evidence="3">
    <location>
        <begin position="95"/>
        <end position="199"/>
    </location>
</feature>
<organism evidence="4 5">
    <name type="scientific">Kribbella orskensis</name>
    <dbReference type="NCBI Taxonomy" id="2512216"/>
    <lineage>
        <taxon>Bacteria</taxon>
        <taxon>Bacillati</taxon>
        <taxon>Actinomycetota</taxon>
        <taxon>Actinomycetes</taxon>
        <taxon>Propionibacteriales</taxon>
        <taxon>Kribbellaceae</taxon>
        <taxon>Kribbella</taxon>
    </lineage>
</organism>
<feature type="transmembrane region" description="Helical" evidence="2">
    <location>
        <begin position="59"/>
        <end position="82"/>
    </location>
</feature>
<keyword evidence="2" id="KW-0812">Transmembrane</keyword>
<dbReference type="Proteomes" id="UP000295818">
    <property type="component" value="Unassembled WGS sequence"/>
</dbReference>
<feature type="transmembrane region" description="Helical" evidence="2">
    <location>
        <begin position="219"/>
        <end position="235"/>
    </location>
</feature>
<evidence type="ECO:0000256" key="2">
    <source>
        <dbReference type="SAM" id="Phobius"/>
    </source>
</evidence>
<gene>
    <name evidence="4" type="ORF">EV644_14116</name>
</gene>